<dbReference type="EMBL" id="SJPM01000010">
    <property type="protein sequence ID" value="TWT92935.1"/>
    <property type="molecule type" value="Genomic_DNA"/>
</dbReference>
<sequence>MDPLKNPYSPGAGAPPPELVGREPVIEQARILLGRVCQGRAEKSMLLTGLRGVGKTVLLNEIERIALEFDYSTIVVEAHEGKSLGDLLAPQFRKLLFELDRTARMNAAVKRGLAVLRAFIGSIKLTSGEYSIGLDIEPEKGTADSGDMELDLPDLFIVIGEAAKNCGTSIALLIDELQYFDEKELGALIMAMHKLQQKQLPFVLLGAGLPILPRLAGDSKSYAERLFNFPQIGALDREDAAKALQQPAADSGIAFTESALEEVFRLTHGYPYFVQEWGYQCWNSAQTSPIDTDIVETASAVVMPRLDQNFFRVRFDRLKPGEKKLLRAMAELGEGPYRMGDVAETMELKVTSLGPRRASLIKKGMIYSPNYGEIAFTVPMFDDFMRRAMPDLEG</sequence>
<evidence type="ECO:0000313" key="2">
    <source>
        <dbReference type="EMBL" id="TWT92935.1"/>
    </source>
</evidence>
<dbReference type="Proteomes" id="UP000316213">
    <property type="component" value="Unassembled WGS sequence"/>
</dbReference>
<dbReference type="PANTHER" id="PTHR34301:SF8">
    <property type="entry name" value="ATPASE DOMAIN-CONTAINING PROTEIN"/>
    <property type="match status" value="1"/>
</dbReference>
<organism evidence="2 3">
    <name type="scientific">Neorhodopirellula pilleata</name>
    <dbReference type="NCBI Taxonomy" id="2714738"/>
    <lineage>
        <taxon>Bacteria</taxon>
        <taxon>Pseudomonadati</taxon>
        <taxon>Planctomycetota</taxon>
        <taxon>Planctomycetia</taxon>
        <taxon>Pirellulales</taxon>
        <taxon>Pirellulaceae</taxon>
        <taxon>Neorhodopirellula</taxon>
    </lineage>
</organism>
<comment type="caution">
    <text evidence="2">The sequence shown here is derived from an EMBL/GenBank/DDBJ whole genome shotgun (WGS) entry which is preliminary data.</text>
</comment>
<proteinExistence type="predicted"/>
<dbReference type="InterPro" id="IPR027417">
    <property type="entry name" value="P-loop_NTPase"/>
</dbReference>
<dbReference type="AlphaFoldDB" id="A0A5C6A0K9"/>
<evidence type="ECO:0000259" key="1">
    <source>
        <dbReference type="Pfam" id="PF13191"/>
    </source>
</evidence>
<dbReference type="Gene3D" id="3.40.50.300">
    <property type="entry name" value="P-loop containing nucleotide triphosphate hydrolases"/>
    <property type="match status" value="1"/>
</dbReference>
<accession>A0A5C6A0K9</accession>
<dbReference type="InterPro" id="IPR041664">
    <property type="entry name" value="AAA_16"/>
</dbReference>
<dbReference type="SUPFAM" id="SSF52540">
    <property type="entry name" value="P-loop containing nucleoside triphosphate hydrolases"/>
    <property type="match status" value="1"/>
</dbReference>
<keyword evidence="3" id="KW-1185">Reference proteome</keyword>
<evidence type="ECO:0000313" key="3">
    <source>
        <dbReference type="Proteomes" id="UP000316213"/>
    </source>
</evidence>
<protein>
    <submittedName>
        <fullName evidence="2">Archaeal ATPase</fullName>
    </submittedName>
</protein>
<reference evidence="2 3" key="1">
    <citation type="submission" date="2019-02" db="EMBL/GenBank/DDBJ databases">
        <title>Deep-cultivation of Planctomycetes and their phenomic and genomic characterization uncovers novel biology.</title>
        <authorList>
            <person name="Wiegand S."/>
            <person name="Jogler M."/>
            <person name="Boedeker C."/>
            <person name="Pinto D."/>
            <person name="Vollmers J."/>
            <person name="Rivas-Marin E."/>
            <person name="Kohn T."/>
            <person name="Peeters S.H."/>
            <person name="Heuer A."/>
            <person name="Rast P."/>
            <person name="Oberbeckmann S."/>
            <person name="Bunk B."/>
            <person name="Jeske O."/>
            <person name="Meyerdierks A."/>
            <person name="Storesund J.E."/>
            <person name="Kallscheuer N."/>
            <person name="Luecker S."/>
            <person name="Lage O.M."/>
            <person name="Pohl T."/>
            <person name="Merkel B.J."/>
            <person name="Hornburger P."/>
            <person name="Mueller R.-W."/>
            <person name="Bruemmer F."/>
            <person name="Labrenz M."/>
            <person name="Spormann A.M."/>
            <person name="Op Den Camp H."/>
            <person name="Overmann J."/>
            <person name="Amann R."/>
            <person name="Jetten M.S.M."/>
            <person name="Mascher T."/>
            <person name="Medema M.H."/>
            <person name="Devos D.P."/>
            <person name="Kaster A.-K."/>
            <person name="Ovreas L."/>
            <person name="Rohde M."/>
            <person name="Galperin M.Y."/>
            <person name="Jogler C."/>
        </authorList>
    </citation>
    <scope>NUCLEOTIDE SEQUENCE [LARGE SCALE GENOMIC DNA]</scope>
    <source>
        <strain evidence="2 3">Pla100</strain>
    </source>
</reference>
<dbReference type="OrthoDB" id="1550566at2"/>
<name>A0A5C6A0K9_9BACT</name>
<feature type="domain" description="Orc1-like AAA ATPase" evidence="1">
    <location>
        <begin position="18"/>
        <end position="200"/>
    </location>
</feature>
<gene>
    <name evidence="2" type="ORF">Pla100_42510</name>
</gene>
<dbReference type="Pfam" id="PF13191">
    <property type="entry name" value="AAA_16"/>
    <property type="match status" value="1"/>
</dbReference>
<dbReference type="RefSeq" id="WP_146409868.1">
    <property type="nucleotide sequence ID" value="NZ_SJPM01000010.1"/>
</dbReference>
<dbReference type="PANTHER" id="PTHR34301">
    <property type="entry name" value="DNA-BINDING PROTEIN-RELATED"/>
    <property type="match status" value="1"/>
</dbReference>